<reference evidence="3" key="2">
    <citation type="submission" date="2015-01" db="EMBL/GenBank/DDBJ databases">
        <title>Evolutionary Origins and Diversification of the Mycorrhizal Mutualists.</title>
        <authorList>
            <consortium name="DOE Joint Genome Institute"/>
            <consortium name="Mycorrhizal Genomics Consortium"/>
            <person name="Kohler A."/>
            <person name="Kuo A."/>
            <person name="Nagy L.G."/>
            <person name="Floudas D."/>
            <person name="Copeland A."/>
            <person name="Barry K.W."/>
            <person name="Cichocki N."/>
            <person name="Veneault-Fourrey C."/>
            <person name="LaButti K."/>
            <person name="Lindquist E.A."/>
            <person name="Lipzen A."/>
            <person name="Lundell T."/>
            <person name="Morin E."/>
            <person name="Murat C."/>
            <person name="Riley R."/>
            <person name="Ohm R."/>
            <person name="Sun H."/>
            <person name="Tunlid A."/>
            <person name="Henrissat B."/>
            <person name="Grigoriev I.V."/>
            <person name="Hibbett D.S."/>
            <person name="Martin F."/>
        </authorList>
    </citation>
    <scope>NUCLEOTIDE SEQUENCE [LARGE SCALE GENOMIC DNA]</scope>
    <source>
        <strain evidence="3">MUT 4182</strain>
    </source>
</reference>
<dbReference type="HOGENOM" id="CLU_1476204_0_0_1"/>
<feature type="region of interest" description="Disordered" evidence="1">
    <location>
        <begin position="119"/>
        <end position="150"/>
    </location>
</feature>
<reference evidence="2 3" key="1">
    <citation type="submission" date="2014-04" db="EMBL/GenBank/DDBJ databases">
        <authorList>
            <consortium name="DOE Joint Genome Institute"/>
            <person name="Kuo A."/>
            <person name="Girlanda M."/>
            <person name="Perotto S."/>
            <person name="Kohler A."/>
            <person name="Nagy L.G."/>
            <person name="Floudas D."/>
            <person name="Copeland A."/>
            <person name="Barry K.W."/>
            <person name="Cichocki N."/>
            <person name="Veneault-Fourrey C."/>
            <person name="LaButti K."/>
            <person name="Lindquist E.A."/>
            <person name="Lipzen A."/>
            <person name="Lundell T."/>
            <person name="Morin E."/>
            <person name="Murat C."/>
            <person name="Sun H."/>
            <person name="Tunlid A."/>
            <person name="Henrissat B."/>
            <person name="Grigoriev I.V."/>
            <person name="Hibbett D.S."/>
            <person name="Martin F."/>
            <person name="Nordberg H.P."/>
            <person name="Cantor M.N."/>
            <person name="Hua S.X."/>
        </authorList>
    </citation>
    <scope>NUCLEOTIDE SEQUENCE [LARGE SCALE GENOMIC DNA]</scope>
    <source>
        <strain evidence="2 3">MUT 4182</strain>
    </source>
</reference>
<dbReference type="AlphaFoldDB" id="A0A0C3KYH5"/>
<proteinExistence type="predicted"/>
<dbReference type="Proteomes" id="UP000054248">
    <property type="component" value="Unassembled WGS sequence"/>
</dbReference>
<feature type="region of interest" description="Disordered" evidence="1">
    <location>
        <begin position="164"/>
        <end position="183"/>
    </location>
</feature>
<feature type="compositionally biased region" description="Basic and acidic residues" evidence="1">
    <location>
        <begin position="136"/>
        <end position="146"/>
    </location>
</feature>
<evidence type="ECO:0000313" key="3">
    <source>
        <dbReference type="Proteomes" id="UP000054248"/>
    </source>
</evidence>
<keyword evidence="3" id="KW-1185">Reference proteome</keyword>
<accession>A0A0C3KYH5</accession>
<gene>
    <name evidence="2" type="ORF">M407DRAFT_24267</name>
</gene>
<protein>
    <submittedName>
        <fullName evidence="2">Uncharacterized protein</fullName>
    </submittedName>
</protein>
<dbReference type="EMBL" id="KN823024">
    <property type="protein sequence ID" value="KIO26418.1"/>
    <property type="molecule type" value="Genomic_DNA"/>
</dbReference>
<name>A0A0C3KYH5_9AGAM</name>
<sequence length="183" mass="21029">MPLQEWTIDEWLAEVGTLKKELESLKERNACSQAHLVLQSLYVARLKGKLYSKETEKKIDRQQLMSQRFAHHLTSNEFYQALLDEEAARAAKQSSADRKKVETARKVLAKWRRERKEADAEQWTTWEETSAAEDATQEKTPEHLKVPLESVDNEEALAAMDINELDKSDSKNHKYGTAVQCPG</sequence>
<evidence type="ECO:0000313" key="2">
    <source>
        <dbReference type="EMBL" id="KIO26418.1"/>
    </source>
</evidence>
<organism evidence="2 3">
    <name type="scientific">Tulasnella calospora MUT 4182</name>
    <dbReference type="NCBI Taxonomy" id="1051891"/>
    <lineage>
        <taxon>Eukaryota</taxon>
        <taxon>Fungi</taxon>
        <taxon>Dikarya</taxon>
        <taxon>Basidiomycota</taxon>
        <taxon>Agaricomycotina</taxon>
        <taxon>Agaricomycetes</taxon>
        <taxon>Cantharellales</taxon>
        <taxon>Tulasnellaceae</taxon>
        <taxon>Tulasnella</taxon>
    </lineage>
</organism>
<evidence type="ECO:0000256" key="1">
    <source>
        <dbReference type="SAM" id="MobiDB-lite"/>
    </source>
</evidence>